<reference evidence="7 8" key="2">
    <citation type="submission" date="2018-04" db="EMBL/GenBank/DDBJ databases">
        <title>Thauera lacus sp. nov., isolated from an saline lake in Inner Mongolia, China.</title>
        <authorList>
            <person name="Liang Q.-Y."/>
        </authorList>
    </citation>
    <scope>NUCLEOTIDE SEQUENCE [LARGE SCALE GENOMIC DNA]</scope>
    <source>
        <strain evidence="7 8">D20</strain>
    </source>
</reference>
<dbReference type="AlphaFoldDB" id="A0A2T4IGJ0"/>
<keyword evidence="4" id="KW-0175">Coiled coil</keyword>
<dbReference type="Pfam" id="PF25967">
    <property type="entry name" value="RND-MFP_C"/>
    <property type="match status" value="1"/>
</dbReference>
<evidence type="ECO:0000259" key="5">
    <source>
        <dbReference type="Pfam" id="PF25917"/>
    </source>
</evidence>
<evidence type="ECO:0000256" key="3">
    <source>
        <dbReference type="ARBA" id="ARBA00022448"/>
    </source>
</evidence>
<dbReference type="EMBL" id="PZKC01000004">
    <property type="protein sequence ID" value="PTD96888.1"/>
    <property type="molecule type" value="Genomic_DNA"/>
</dbReference>
<evidence type="ECO:0000256" key="4">
    <source>
        <dbReference type="SAM" id="Coils"/>
    </source>
</evidence>
<dbReference type="OrthoDB" id="9806939at2"/>
<name>A0A2T4IGJ0_9RHOO</name>
<gene>
    <name evidence="7" type="ORF">C8261_05620</name>
</gene>
<dbReference type="Gene3D" id="2.40.420.20">
    <property type="match status" value="1"/>
</dbReference>
<dbReference type="InterPro" id="IPR058625">
    <property type="entry name" value="MdtA-like_BSH"/>
</dbReference>
<evidence type="ECO:0000256" key="2">
    <source>
        <dbReference type="ARBA" id="ARBA00009477"/>
    </source>
</evidence>
<dbReference type="InterPro" id="IPR006143">
    <property type="entry name" value="RND_pump_MFP"/>
</dbReference>
<sequence>MTIPSGRYSIGACLRIARKVMAPGVFTARSLVLLAGSVLALAGCGERAAPPAAEAPELPVHMMVVEPDRMMAGRFFVGQVEAASTVDLAFQVGGRLQTLPVQEGQTVPAGQLLAALDPTDFRLQVEKAEVAAARAARDLERGRQLNAQGFVSEAMLDGYELAAREARLTLEQAQRNLGHARLAAPFDALVTRRLQERHAMLQAGAPVLRVHNLAELRMHVHVPEMLVRHAGGFERHRAHAVLDESTGEVLELQYLEHAAEADPVSQTYRVSFAMPRPQDRLLLPGMTLPVRISAREALALEAIWIPLGALDTSAEGVLHVWRYDEGSGSVSRQRVLVGNVRNDAIMVVDGLRAGDRIVTAGVAHLHEGQRVRPFSGY</sequence>
<organism evidence="7 8">
    <name type="scientific">Pseudothauera lacus</name>
    <dbReference type="NCBI Taxonomy" id="2136175"/>
    <lineage>
        <taxon>Bacteria</taxon>
        <taxon>Pseudomonadati</taxon>
        <taxon>Pseudomonadota</taxon>
        <taxon>Betaproteobacteria</taxon>
        <taxon>Rhodocyclales</taxon>
        <taxon>Zoogloeaceae</taxon>
        <taxon>Pseudothauera</taxon>
    </lineage>
</organism>
<reference evidence="7 8" key="1">
    <citation type="submission" date="2018-03" db="EMBL/GenBank/DDBJ databases">
        <authorList>
            <person name="Keele B.F."/>
        </authorList>
    </citation>
    <scope>NUCLEOTIDE SEQUENCE [LARGE SCALE GENOMIC DNA]</scope>
    <source>
        <strain evidence="7 8">D20</strain>
    </source>
</reference>
<dbReference type="Gene3D" id="2.40.50.100">
    <property type="match status" value="1"/>
</dbReference>
<evidence type="ECO:0000256" key="1">
    <source>
        <dbReference type="ARBA" id="ARBA00004196"/>
    </source>
</evidence>
<dbReference type="SUPFAM" id="SSF111369">
    <property type="entry name" value="HlyD-like secretion proteins"/>
    <property type="match status" value="1"/>
</dbReference>
<feature type="domain" description="Multidrug resistance protein MdtA-like barrel-sandwich hybrid" evidence="5">
    <location>
        <begin position="85"/>
        <end position="193"/>
    </location>
</feature>
<evidence type="ECO:0000313" key="8">
    <source>
        <dbReference type="Proteomes" id="UP000241193"/>
    </source>
</evidence>
<accession>A0A2T4IGJ0</accession>
<dbReference type="GO" id="GO:1990281">
    <property type="term" value="C:efflux pump complex"/>
    <property type="evidence" value="ECO:0007669"/>
    <property type="project" value="TreeGrafter"/>
</dbReference>
<evidence type="ECO:0000259" key="6">
    <source>
        <dbReference type="Pfam" id="PF25967"/>
    </source>
</evidence>
<evidence type="ECO:0000313" key="7">
    <source>
        <dbReference type="EMBL" id="PTD96888.1"/>
    </source>
</evidence>
<keyword evidence="3" id="KW-0813">Transport</keyword>
<proteinExistence type="inferred from homology"/>
<dbReference type="PANTHER" id="PTHR30469">
    <property type="entry name" value="MULTIDRUG RESISTANCE PROTEIN MDTA"/>
    <property type="match status" value="1"/>
</dbReference>
<keyword evidence="8" id="KW-1185">Reference proteome</keyword>
<dbReference type="Gene3D" id="1.10.287.470">
    <property type="entry name" value="Helix hairpin bin"/>
    <property type="match status" value="1"/>
</dbReference>
<dbReference type="Gene3D" id="2.40.30.170">
    <property type="match status" value="1"/>
</dbReference>
<comment type="similarity">
    <text evidence="2">Belongs to the membrane fusion protein (MFP) (TC 8.A.1) family.</text>
</comment>
<dbReference type="PANTHER" id="PTHR30469:SF20">
    <property type="entry name" value="EFFLUX RND TRANSPORTER PERIPLASMIC ADAPTOR SUBUNIT"/>
    <property type="match status" value="1"/>
</dbReference>
<comment type="subcellular location">
    <subcellularLocation>
        <location evidence="1">Cell envelope</location>
    </subcellularLocation>
</comment>
<feature type="domain" description="Multidrug resistance protein MdtA-like C-terminal permuted SH3" evidence="6">
    <location>
        <begin position="302"/>
        <end position="362"/>
    </location>
</feature>
<dbReference type="Pfam" id="PF25917">
    <property type="entry name" value="BSH_RND"/>
    <property type="match status" value="1"/>
</dbReference>
<dbReference type="GO" id="GO:0015562">
    <property type="term" value="F:efflux transmembrane transporter activity"/>
    <property type="evidence" value="ECO:0007669"/>
    <property type="project" value="TreeGrafter"/>
</dbReference>
<dbReference type="NCBIfam" id="TIGR01730">
    <property type="entry name" value="RND_mfp"/>
    <property type="match status" value="1"/>
</dbReference>
<comment type="caution">
    <text evidence="7">The sequence shown here is derived from an EMBL/GenBank/DDBJ whole genome shotgun (WGS) entry which is preliminary data.</text>
</comment>
<feature type="coiled-coil region" evidence="4">
    <location>
        <begin position="156"/>
        <end position="183"/>
    </location>
</feature>
<dbReference type="InterPro" id="IPR058627">
    <property type="entry name" value="MdtA-like_C"/>
</dbReference>
<dbReference type="Proteomes" id="UP000241193">
    <property type="component" value="Unassembled WGS sequence"/>
</dbReference>
<protein>
    <submittedName>
        <fullName evidence="7">Efflux RND transporter periplasmic adaptor subunit</fullName>
    </submittedName>
</protein>